<dbReference type="PRINTS" id="PR00412">
    <property type="entry name" value="EPOXHYDRLASE"/>
</dbReference>
<dbReference type="GO" id="GO:0016787">
    <property type="term" value="F:hydrolase activity"/>
    <property type="evidence" value="ECO:0007669"/>
    <property type="project" value="UniProtKB-KW"/>
</dbReference>
<proteinExistence type="predicted"/>
<sequence>MRDPASEATLKSLPGGGVVGTGSVKPGHPDRVDHDQNSIQPWETDRPDRSGARQWLVPAVAGTAAGLAAAALYNRKQAQEAERRYPPVGRFLDVDGVRLHYMERGQGESLVLIHGNGTMIQDFTVSGLVDRLADRYRVIVIDRPGYGYSARPRHLWTPRAHARLFRNALTQLRVERALVYGHSWGTLVAVALTLEAPSLVRGLVLGSGYYYPTLRADTFLLSPPAIPLVGDIMRHTVSPLVARAILPGMIKHMFQPAPVPERFEREFPKALMLRPLQLRASAEDAALMTPSVMDLEQHYRDLAVPVTLITGADDKVSDVDRQSARLHRELPHSAFIALPGLGHMIHHLAPDAVADAIDGTAQRSSRMWAF</sequence>
<reference evidence="3 4" key="2">
    <citation type="submission" date="2020-01" db="EMBL/GenBank/DDBJ databases">
        <title>Microvirga sp. nov., an arsenate reduction bacterium isolated from Tibet hotspring sediments.</title>
        <authorList>
            <person name="Xian W.-D."/>
            <person name="Li W.-J."/>
        </authorList>
    </citation>
    <scope>NUCLEOTIDE SEQUENCE [LARGE SCALE GENOMIC DNA]</scope>
    <source>
        <strain evidence="3 4">KCTC 23863</strain>
    </source>
</reference>
<dbReference type="SUPFAM" id="SSF53474">
    <property type="entry name" value="alpha/beta-Hydrolases"/>
    <property type="match status" value="1"/>
</dbReference>
<accession>A0A7X3MS51</accession>
<dbReference type="PRINTS" id="PR00111">
    <property type="entry name" value="ABHYDROLASE"/>
</dbReference>
<evidence type="ECO:0000313" key="4">
    <source>
        <dbReference type="Proteomes" id="UP000436483"/>
    </source>
</evidence>
<dbReference type="PANTHER" id="PTHR43689:SF8">
    <property type="entry name" value="ALPHA_BETA-HYDROLASES SUPERFAMILY PROTEIN"/>
    <property type="match status" value="1"/>
</dbReference>
<feature type="region of interest" description="Disordered" evidence="1">
    <location>
        <begin position="1"/>
        <end position="50"/>
    </location>
</feature>
<protein>
    <submittedName>
        <fullName evidence="3">Alpha/beta fold hydrolase</fullName>
    </submittedName>
</protein>
<dbReference type="Proteomes" id="UP000436483">
    <property type="component" value="Unassembled WGS sequence"/>
</dbReference>
<keyword evidence="3" id="KW-0378">Hydrolase</keyword>
<dbReference type="Pfam" id="PF12697">
    <property type="entry name" value="Abhydrolase_6"/>
    <property type="match status" value="1"/>
</dbReference>
<dbReference type="InterPro" id="IPR000073">
    <property type="entry name" value="AB_hydrolase_1"/>
</dbReference>
<dbReference type="OrthoDB" id="9815441at2"/>
<feature type="domain" description="AB hydrolase-1" evidence="2">
    <location>
        <begin position="110"/>
        <end position="356"/>
    </location>
</feature>
<comment type="caution">
    <text evidence="3">The sequence shown here is derived from an EMBL/GenBank/DDBJ whole genome shotgun (WGS) entry which is preliminary data.</text>
</comment>
<reference evidence="3 4" key="1">
    <citation type="submission" date="2019-12" db="EMBL/GenBank/DDBJ databases">
        <authorList>
            <person name="Yuan C.-G."/>
        </authorList>
    </citation>
    <scope>NUCLEOTIDE SEQUENCE [LARGE SCALE GENOMIC DNA]</scope>
    <source>
        <strain evidence="3 4">KCTC 23863</strain>
    </source>
</reference>
<dbReference type="EMBL" id="WURB01000007">
    <property type="protein sequence ID" value="MXQ12202.1"/>
    <property type="molecule type" value="Genomic_DNA"/>
</dbReference>
<evidence type="ECO:0000256" key="1">
    <source>
        <dbReference type="SAM" id="MobiDB-lite"/>
    </source>
</evidence>
<dbReference type="InterPro" id="IPR029058">
    <property type="entry name" value="AB_hydrolase_fold"/>
</dbReference>
<name>A0A7X3MS51_9HYPH</name>
<dbReference type="Gene3D" id="3.40.50.1820">
    <property type="entry name" value="alpha/beta hydrolase"/>
    <property type="match status" value="1"/>
</dbReference>
<dbReference type="PANTHER" id="PTHR43689">
    <property type="entry name" value="HYDROLASE"/>
    <property type="match status" value="1"/>
</dbReference>
<gene>
    <name evidence="3" type="ORF">GR328_12140</name>
</gene>
<dbReference type="RefSeq" id="WP_160884784.1">
    <property type="nucleotide sequence ID" value="NZ_WURB01000007.1"/>
</dbReference>
<evidence type="ECO:0000313" key="3">
    <source>
        <dbReference type="EMBL" id="MXQ12202.1"/>
    </source>
</evidence>
<dbReference type="AlphaFoldDB" id="A0A7X3MS51"/>
<feature type="compositionally biased region" description="Basic and acidic residues" evidence="1">
    <location>
        <begin position="27"/>
        <end position="36"/>
    </location>
</feature>
<organism evidence="3 4">
    <name type="scientific">Microvirga makkahensis</name>
    <dbReference type="NCBI Taxonomy" id="1128670"/>
    <lineage>
        <taxon>Bacteria</taxon>
        <taxon>Pseudomonadati</taxon>
        <taxon>Pseudomonadota</taxon>
        <taxon>Alphaproteobacteria</taxon>
        <taxon>Hyphomicrobiales</taxon>
        <taxon>Methylobacteriaceae</taxon>
        <taxon>Microvirga</taxon>
    </lineage>
</organism>
<evidence type="ECO:0000259" key="2">
    <source>
        <dbReference type="Pfam" id="PF12697"/>
    </source>
</evidence>
<dbReference type="InterPro" id="IPR000639">
    <property type="entry name" value="Epox_hydrolase-like"/>
</dbReference>
<keyword evidence="4" id="KW-1185">Reference proteome</keyword>